<dbReference type="Gene3D" id="2.30.42.10">
    <property type="match status" value="1"/>
</dbReference>
<dbReference type="InterPro" id="IPR002350">
    <property type="entry name" value="Kazal_dom"/>
</dbReference>
<dbReference type="GO" id="GO:0012501">
    <property type="term" value="P:programmed cell death"/>
    <property type="evidence" value="ECO:0007669"/>
    <property type="project" value="TreeGrafter"/>
</dbReference>
<feature type="domain" description="IGFBP N-terminal" evidence="10">
    <location>
        <begin position="91"/>
        <end position="169"/>
    </location>
</feature>
<evidence type="ECO:0000256" key="7">
    <source>
        <dbReference type="ARBA" id="ARBA00022825"/>
    </source>
</evidence>
<comment type="caution">
    <text evidence="12">The sequence shown here is derived from an EMBL/GenBank/DDBJ whole genome shotgun (WGS) entry which is preliminary data.</text>
</comment>
<comment type="similarity">
    <text evidence="2">Belongs to the peptidase S1C family.</text>
</comment>
<accession>A0A7J7F3I6</accession>
<dbReference type="InterPro" id="IPR036034">
    <property type="entry name" value="PDZ_sf"/>
</dbReference>
<dbReference type="Gene3D" id="4.10.40.20">
    <property type="match status" value="1"/>
</dbReference>
<evidence type="ECO:0000256" key="3">
    <source>
        <dbReference type="ARBA" id="ARBA00022525"/>
    </source>
</evidence>
<dbReference type="Gene3D" id="2.40.10.120">
    <property type="match status" value="1"/>
</dbReference>
<dbReference type="FunFam" id="2.40.10.120:FF:000002">
    <property type="entry name" value="HtrA serine peptidase 3"/>
    <property type="match status" value="1"/>
</dbReference>
<evidence type="ECO:0000256" key="2">
    <source>
        <dbReference type="ARBA" id="ARBA00010541"/>
    </source>
</evidence>
<dbReference type="InterPro" id="IPR009003">
    <property type="entry name" value="Peptidase_S1_PA"/>
</dbReference>
<evidence type="ECO:0000259" key="11">
    <source>
        <dbReference type="PROSITE" id="PS51465"/>
    </source>
</evidence>
<dbReference type="SUPFAM" id="SSF57184">
    <property type="entry name" value="Growth factor receptor domain"/>
    <property type="match status" value="1"/>
</dbReference>
<dbReference type="Pfam" id="PF13365">
    <property type="entry name" value="Trypsin_2"/>
    <property type="match status" value="1"/>
</dbReference>
<dbReference type="PROSITE" id="PS50106">
    <property type="entry name" value="PDZ"/>
    <property type="match status" value="1"/>
</dbReference>
<feature type="domain" description="Kazal-like" evidence="11">
    <location>
        <begin position="160"/>
        <end position="214"/>
    </location>
</feature>
<keyword evidence="13" id="KW-1185">Reference proteome</keyword>
<dbReference type="Gene3D" id="3.30.60.30">
    <property type="match status" value="1"/>
</dbReference>
<feature type="domain" description="PDZ" evidence="9">
    <location>
        <begin position="469"/>
        <end position="534"/>
    </location>
</feature>
<gene>
    <name evidence="12" type="ORF">HPG69_009373</name>
</gene>
<dbReference type="CDD" id="cd06785">
    <property type="entry name" value="cpPDZ_HtrA-like"/>
    <property type="match status" value="1"/>
</dbReference>
<keyword evidence="8" id="KW-1015">Disulfide bond</keyword>
<sequence>MGVCVERSARFCPLKSGGWQRRRPSREKVLLILEQLRFIQRNVIGEVGAKRDGSRMSRPLLRPAGAGQFLLLWLLLPPVLAPRVDARRSWPSLLCPATCEPTRCRPLPTCPAGATPVPDRCRCCRVCPAAEGEACGGALGRPCAPGLQCRPPRSPRSFGGAGLGTCGCPAAGAAVCGSDGRTYPSLCALRAENRAARLRGALPAVPVQRGDCGDPGTRSAGWLRSRYNFIAAVVEKVAPSVVHLQLFRRSPLSSEDIPASSGSGFIVSEDGLIVTNAHVLTNQRWIQVELQSGVQYEATVKDIDHKLDLALIKIEPNTDLPVLLLGTSSDLRAGEFVVALGSPFSLQNTVTAGIVSTTQRGGKELGLKDSDMDYIQTDAIINHGNSGGPLVNLDGEVIGINTLKVTAGISFAIPSDRIRQFLAEFHERQLKGKALSRKKYLGLRMLPLTTNLLQEMKRQDPNIPDVSSGVFVYEVIQGTAAESSGLRDHDVIVGINGQPVTTTSDVIEAVKDNDSVSIMVRRGSQTVILTVTPEIIN</sequence>
<dbReference type="GO" id="GO:0043065">
    <property type="term" value="P:positive regulation of apoptotic process"/>
    <property type="evidence" value="ECO:0007669"/>
    <property type="project" value="TreeGrafter"/>
</dbReference>
<dbReference type="PRINTS" id="PR00834">
    <property type="entry name" value="PROTEASES2C"/>
</dbReference>
<evidence type="ECO:0000256" key="8">
    <source>
        <dbReference type="ARBA" id="ARBA00023157"/>
    </source>
</evidence>
<dbReference type="PANTHER" id="PTHR22939">
    <property type="entry name" value="SERINE PROTEASE FAMILY S1C HTRA-RELATED"/>
    <property type="match status" value="1"/>
</dbReference>
<evidence type="ECO:0000259" key="10">
    <source>
        <dbReference type="PROSITE" id="PS51323"/>
    </source>
</evidence>
<evidence type="ECO:0000256" key="5">
    <source>
        <dbReference type="ARBA" id="ARBA00022729"/>
    </source>
</evidence>
<dbReference type="InterPro" id="IPR001478">
    <property type="entry name" value="PDZ"/>
</dbReference>
<dbReference type="AlphaFoldDB" id="A0A7J7F3I6"/>
<evidence type="ECO:0000256" key="4">
    <source>
        <dbReference type="ARBA" id="ARBA00022670"/>
    </source>
</evidence>
<protein>
    <recommendedName>
        <fullName evidence="14">Serine protease HTRA4</fullName>
    </recommendedName>
</protein>
<dbReference type="GO" id="GO:0005576">
    <property type="term" value="C:extracellular region"/>
    <property type="evidence" value="ECO:0007669"/>
    <property type="project" value="UniProtKB-SubCell"/>
</dbReference>
<dbReference type="EMBL" id="JACDTQ010001475">
    <property type="protein sequence ID" value="KAF5922334.1"/>
    <property type="molecule type" value="Genomic_DNA"/>
</dbReference>
<dbReference type="SMART" id="SM00280">
    <property type="entry name" value="KAZAL"/>
    <property type="match status" value="1"/>
</dbReference>
<dbReference type="InterPro" id="IPR000867">
    <property type="entry name" value="IGFBP-like"/>
</dbReference>
<dbReference type="SUPFAM" id="SSF50156">
    <property type="entry name" value="PDZ domain-like"/>
    <property type="match status" value="1"/>
</dbReference>
<dbReference type="Pfam" id="PF17820">
    <property type="entry name" value="PDZ_6"/>
    <property type="match status" value="1"/>
</dbReference>
<dbReference type="PROSITE" id="PS51323">
    <property type="entry name" value="IGFBP_N_2"/>
    <property type="match status" value="1"/>
</dbReference>
<evidence type="ECO:0008006" key="14">
    <source>
        <dbReference type="Google" id="ProtNLM"/>
    </source>
</evidence>
<evidence type="ECO:0000256" key="1">
    <source>
        <dbReference type="ARBA" id="ARBA00004613"/>
    </source>
</evidence>
<dbReference type="CDD" id="cd00104">
    <property type="entry name" value="KAZAL_FS"/>
    <property type="match status" value="1"/>
</dbReference>
<dbReference type="SUPFAM" id="SSF50494">
    <property type="entry name" value="Trypsin-like serine proteases"/>
    <property type="match status" value="1"/>
</dbReference>
<organism evidence="12 13">
    <name type="scientific">Diceros bicornis minor</name>
    <name type="common">South-central black rhinoceros</name>
    <dbReference type="NCBI Taxonomy" id="77932"/>
    <lineage>
        <taxon>Eukaryota</taxon>
        <taxon>Metazoa</taxon>
        <taxon>Chordata</taxon>
        <taxon>Craniata</taxon>
        <taxon>Vertebrata</taxon>
        <taxon>Euteleostomi</taxon>
        <taxon>Mammalia</taxon>
        <taxon>Eutheria</taxon>
        <taxon>Laurasiatheria</taxon>
        <taxon>Perissodactyla</taxon>
        <taxon>Rhinocerotidae</taxon>
        <taxon>Diceros</taxon>
    </lineage>
</organism>
<dbReference type="InterPro" id="IPR041489">
    <property type="entry name" value="PDZ_6"/>
</dbReference>
<evidence type="ECO:0000256" key="6">
    <source>
        <dbReference type="ARBA" id="ARBA00022801"/>
    </source>
</evidence>
<dbReference type="GO" id="GO:0004252">
    <property type="term" value="F:serine-type endopeptidase activity"/>
    <property type="evidence" value="ECO:0007669"/>
    <property type="project" value="InterPro"/>
</dbReference>
<dbReference type="InterPro" id="IPR036058">
    <property type="entry name" value="Kazal_dom_sf"/>
</dbReference>
<keyword evidence="6" id="KW-0378">Hydrolase</keyword>
<dbReference type="InterPro" id="IPR009030">
    <property type="entry name" value="Growth_fac_rcpt_cys_sf"/>
</dbReference>
<evidence type="ECO:0000313" key="12">
    <source>
        <dbReference type="EMBL" id="KAF5922334.1"/>
    </source>
</evidence>
<dbReference type="SMART" id="SM00121">
    <property type="entry name" value="IB"/>
    <property type="match status" value="1"/>
</dbReference>
<keyword evidence="7" id="KW-0720">Serine protease</keyword>
<keyword evidence="3" id="KW-0964">Secreted</keyword>
<dbReference type="SUPFAM" id="SSF100895">
    <property type="entry name" value="Kazal-type serine protease inhibitors"/>
    <property type="match status" value="1"/>
</dbReference>
<dbReference type="SMART" id="SM00228">
    <property type="entry name" value="PDZ"/>
    <property type="match status" value="1"/>
</dbReference>
<dbReference type="GO" id="GO:0006508">
    <property type="term" value="P:proteolysis"/>
    <property type="evidence" value="ECO:0007669"/>
    <property type="project" value="UniProtKB-KW"/>
</dbReference>
<dbReference type="Proteomes" id="UP000551758">
    <property type="component" value="Unassembled WGS sequence"/>
</dbReference>
<keyword evidence="5" id="KW-0732">Signal</keyword>
<dbReference type="PANTHER" id="PTHR22939:SF105">
    <property type="entry name" value="SERINE PROTEASE HTRA4"/>
    <property type="match status" value="1"/>
</dbReference>
<dbReference type="Pfam" id="PF00219">
    <property type="entry name" value="IGFBP"/>
    <property type="match status" value="1"/>
</dbReference>
<name>A0A7J7F3I6_DICBM</name>
<dbReference type="PROSITE" id="PS51465">
    <property type="entry name" value="KAZAL_2"/>
    <property type="match status" value="1"/>
</dbReference>
<evidence type="ECO:0000313" key="13">
    <source>
        <dbReference type="Proteomes" id="UP000551758"/>
    </source>
</evidence>
<dbReference type="InterPro" id="IPR001940">
    <property type="entry name" value="Peptidase_S1C"/>
</dbReference>
<reference evidence="12 13" key="1">
    <citation type="journal article" date="2020" name="Mol. Biol. Evol.">
        <title>Interspecific Gene Flow and the Evolution of Specialization in Black and White Rhinoceros.</title>
        <authorList>
            <person name="Moodley Y."/>
            <person name="Westbury M.V."/>
            <person name="Russo I.M."/>
            <person name="Gopalakrishnan S."/>
            <person name="Rakotoarivelo A."/>
            <person name="Olsen R.A."/>
            <person name="Prost S."/>
            <person name="Tunstall T."/>
            <person name="Ryder O.A."/>
            <person name="Dalen L."/>
            <person name="Bruford M.W."/>
        </authorList>
    </citation>
    <scope>NUCLEOTIDE SEQUENCE [LARGE SCALE GENOMIC DNA]</scope>
    <source>
        <strain evidence="12">SBR-YM</strain>
        <tissue evidence="12">Skin</tissue>
    </source>
</reference>
<comment type="subcellular location">
    <subcellularLocation>
        <location evidence="1">Secreted</location>
    </subcellularLocation>
</comment>
<dbReference type="Pfam" id="PF07648">
    <property type="entry name" value="Kazal_2"/>
    <property type="match status" value="1"/>
</dbReference>
<keyword evidence="4" id="KW-0645">Protease</keyword>
<proteinExistence type="inferred from homology"/>
<evidence type="ECO:0000259" key="9">
    <source>
        <dbReference type="PROSITE" id="PS50106"/>
    </source>
</evidence>